<feature type="compositionally biased region" description="Low complexity" evidence="1">
    <location>
        <begin position="311"/>
        <end position="365"/>
    </location>
</feature>
<feature type="compositionally biased region" description="Low complexity" evidence="1">
    <location>
        <begin position="987"/>
        <end position="1006"/>
    </location>
</feature>
<feature type="region of interest" description="Disordered" evidence="1">
    <location>
        <begin position="1"/>
        <end position="99"/>
    </location>
</feature>
<proteinExistence type="predicted"/>
<organism evidence="2 3">
    <name type="scientific">Leishmania donovani</name>
    <dbReference type="NCBI Taxonomy" id="5661"/>
    <lineage>
        <taxon>Eukaryota</taxon>
        <taxon>Discoba</taxon>
        <taxon>Euglenozoa</taxon>
        <taxon>Kinetoplastea</taxon>
        <taxon>Metakinetoplastina</taxon>
        <taxon>Trypanosomatida</taxon>
        <taxon>Trypanosomatidae</taxon>
        <taxon>Leishmaniinae</taxon>
        <taxon>Leishmania</taxon>
    </lineage>
</organism>
<feature type="region of interest" description="Disordered" evidence="1">
    <location>
        <begin position="987"/>
        <end position="1012"/>
    </location>
</feature>
<feature type="compositionally biased region" description="Polar residues" evidence="1">
    <location>
        <begin position="1222"/>
        <end position="1233"/>
    </location>
</feature>
<feature type="region of interest" description="Disordered" evidence="1">
    <location>
        <begin position="608"/>
        <end position="633"/>
    </location>
</feature>
<gene>
    <name evidence="2" type="ORF">CGC20_16960</name>
</gene>
<sequence>MQRQSSAKSGCRNASELSPVRSSAYEMRHRGSPPPMRSGSPLSPPAISVKRAISNGRPRALSGRTNQGGGEEQNNDEGENSGSRGPARRTSRGGATGSTSAIATTCAALIVSDVTSSMSPGGSSSRQVTGMHKSLLVFPPRVFRAAGMPPTSATTPASASDALVTPPAPARLAMIVTDTGHPVTPLPSPTVVAATSPLSPEGVALPNQLTYFSIGGSRRRNSISVPTSPFQVEGDRAENSFIDDIVGGAGERWLVDLHHRAASDHNSHAGARFERPTAGGNVTATIADSVERATTRSSRNAHCPREDDGTASHANSAASTRSSSSPPSSPSHTARSSAASRSSAAGAAASAASAASTPIPTSHNVPVPPPNAAAPQGSRSTMNASNLSLSTDHSPSPSLRFGTHDPYNTSAIVATPLMSGVPRTTSFTSHRSPSATTAPTGPSIVHMRMWSTSALANGSAGGGGGGNTASSGASFLYCAVANSDTMSVKSSMADVSRGTHDGIVVWAATGGSAKLPSSSTWEHFLCDPQGPYGGCAAQQTARYAHEEAPAPTSTSSCAVGDNAADVSSEAADRQYGSEQTPSEQPYDPQHDYSFQQHNVQRYQVQRADSYAPSYEQRQQQQPHPHPVHEVTGHCQPFEPQQQYDHEQREHAYQSGYPHLRPEQQHQREAYDYLQQHVNSQQQEQHHRYPYSPAFEPHGLYAYQAYAGPPQHHPHTQQQQYPPPPVPYSYASQPHHLHVHAPQPQQQYDHQRQQPPQQSYHTQSSYGGRGGSADAAAHNWSGPRKRVAQDVLPGFFSVDTIQLGDQTHLVSDRNGVPHEPNEQQQQFCLEEPHDAPFLASGSGVDHTPPHYETRYQSCGPAAAPDFDNRGISPAPTATPSTPVVQQQQQQLGRSSSRAARRGDYYNGSRAGAESTTAAPSTSPYGSDDDEAMRIHGGAIYGSHPRHAEQHGGSASVMTVGGMMVAQPPHMAAPVVSRTPNQRTGYAVNNRRGSSSGGNSNFNSCTGNGRSGPSNKSILLNSNVSGGMNSVEVNESGSFRSASSGGGADMTHVYNVDNSIDICGGPGALAPTLLDAGPNAPVRVRCGGGGIGASATTTRVVYSGYLYYPSTKNYAMGCTDMYVSQPERRTTGSAAATSSSWEGASESRSAGAMDGGAATHHQPSSAADELQPMNGRDNYLPHISSPSRRRSSIPSANQPSKYGDMRHPQQQQSQVLSHVPPQLRNPSEGSNSNNVGYAQASAVRGTGAMSGTVAQGASLSGASLLNNDTGKTAAALSLYPYDGRPTKPAREAWEKAEVGRAGPRAVPSNIKTLGTGAPTTQQRRHPQKQ</sequence>
<dbReference type="VEuPathDB" id="TriTrypDB:LdCL_130018600"/>
<evidence type="ECO:0000256" key="1">
    <source>
        <dbReference type="SAM" id="MobiDB-lite"/>
    </source>
</evidence>
<dbReference type="VEuPathDB" id="TriTrypDB:LDHU3_13.1590"/>
<feature type="compositionally biased region" description="Low complexity" evidence="1">
    <location>
        <begin position="1129"/>
        <end position="1150"/>
    </location>
</feature>
<evidence type="ECO:0000313" key="3">
    <source>
        <dbReference type="Proteomes" id="UP000318821"/>
    </source>
</evidence>
<feature type="region of interest" description="Disordered" evidence="1">
    <location>
        <begin position="833"/>
        <end position="927"/>
    </location>
</feature>
<feature type="compositionally biased region" description="Low complexity" evidence="1">
    <location>
        <begin position="872"/>
        <end position="896"/>
    </location>
</feature>
<feature type="compositionally biased region" description="Polar residues" evidence="1">
    <location>
        <begin position="377"/>
        <end position="397"/>
    </location>
</feature>
<feature type="compositionally biased region" description="Basic and acidic residues" evidence="1">
    <location>
        <begin position="1282"/>
        <end position="1296"/>
    </location>
</feature>
<feature type="region of interest" description="Disordered" evidence="1">
    <location>
        <begin position="546"/>
        <end position="591"/>
    </location>
</feature>
<dbReference type="VEuPathDB" id="TriTrypDB:LdCL_130018550"/>
<dbReference type="Proteomes" id="UP000318821">
    <property type="component" value="Unassembled WGS sequence"/>
</dbReference>
<reference evidence="3" key="1">
    <citation type="submission" date="2019-02" db="EMBL/GenBank/DDBJ databases">
        <title>FDA dAtabase for Regulatory Grade micrObial Sequences (FDA-ARGOS): Supporting development and validation of Infectious Disease Dx tests.</title>
        <authorList>
            <person name="Duncan R."/>
            <person name="Fisher C."/>
            <person name="Tallon L."/>
            <person name="Sadzewicz L."/>
            <person name="Sengamalay N."/>
            <person name="Ott S."/>
            <person name="Godinez A."/>
            <person name="Nagaraj S."/>
            <person name="Vavikolanu K."/>
            <person name="Vyas G."/>
            <person name="Nadendla S."/>
            <person name="Aluvathingal J."/>
            <person name="Sichtig H."/>
        </authorList>
    </citation>
    <scope>NUCLEOTIDE SEQUENCE [LARGE SCALE GENOMIC DNA]</scope>
    <source>
        <strain evidence="3">FDAARGOS_360</strain>
    </source>
</reference>
<comment type="caution">
    <text evidence="2">The sequence shown here is derived from an EMBL/GenBank/DDBJ whole genome shotgun (WGS) entry which is preliminary data.</text>
</comment>
<feature type="compositionally biased region" description="Polar residues" evidence="1">
    <location>
        <begin position="912"/>
        <end position="923"/>
    </location>
</feature>
<protein>
    <submittedName>
        <fullName evidence="2">Uncharacterized protein</fullName>
    </submittedName>
</protein>
<feature type="region of interest" description="Disordered" evidence="1">
    <location>
        <begin position="1276"/>
        <end position="1327"/>
    </location>
</feature>
<dbReference type="EMBL" id="RHLD01000039">
    <property type="protein sequence ID" value="TPP50045.1"/>
    <property type="molecule type" value="Genomic_DNA"/>
</dbReference>
<evidence type="ECO:0000313" key="2">
    <source>
        <dbReference type="EMBL" id="TPP50045.1"/>
    </source>
</evidence>
<accession>A0A504XQJ4</accession>
<feature type="region of interest" description="Disordered" evidence="1">
    <location>
        <begin position="704"/>
        <end position="781"/>
    </location>
</feature>
<feature type="compositionally biased region" description="Polar residues" evidence="1">
    <location>
        <begin position="1307"/>
        <end position="1319"/>
    </location>
</feature>
<dbReference type="VEuPathDB" id="TriTrypDB:LdBPK_131310.1"/>
<feature type="region of interest" description="Disordered" evidence="1">
    <location>
        <begin position="1127"/>
        <end position="1233"/>
    </location>
</feature>
<name>A0A504XQJ4_LEIDO</name>
<feature type="region of interest" description="Disordered" evidence="1">
    <location>
        <begin position="290"/>
        <end position="404"/>
    </location>
</feature>
<feature type="compositionally biased region" description="Low complexity" evidence="1">
    <location>
        <begin position="727"/>
        <end position="765"/>
    </location>
</feature>